<comment type="caution">
    <text evidence="1">The sequence shown here is derived from an EMBL/GenBank/DDBJ whole genome shotgun (WGS) entry which is preliminary data.</text>
</comment>
<reference evidence="1" key="1">
    <citation type="journal article" date="2023" name="Front. Microbiol.">
        <title>Genomic-based phylogenetic and metabolic analyses of the genus Natronomonas, and description of Natronomonas aquatica sp. nov.</title>
        <authorList>
            <person name="Garcia-Roldan A."/>
            <person name="Duran-Viseras A."/>
            <person name="de la Haba R.R."/>
            <person name="Corral P."/>
            <person name="Sanchez-Porro C."/>
            <person name="Ventosa A."/>
        </authorList>
    </citation>
    <scope>NUCLEOTIDE SEQUENCE</scope>
    <source>
        <strain evidence="1">F2-12</strain>
    </source>
</reference>
<keyword evidence="2" id="KW-1185">Reference proteome</keyword>
<dbReference type="RefSeq" id="WP_256030138.1">
    <property type="nucleotide sequence ID" value="NZ_JAHLKM010000017.1"/>
</dbReference>
<proteinExistence type="predicted"/>
<dbReference type="InterPro" id="IPR045397">
    <property type="entry name" value="TumE-like"/>
</dbReference>
<dbReference type="Proteomes" id="UP001139494">
    <property type="component" value="Unassembled WGS sequence"/>
</dbReference>
<evidence type="ECO:0000313" key="1">
    <source>
        <dbReference type="EMBL" id="MCQ4334103.1"/>
    </source>
</evidence>
<dbReference type="AlphaFoldDB" id="A0A9R1CRV4"/>
<accession>A0A9R1CRV4</accession>
<gene>
    <name evidence="1" type="ORF">KM295_11550</name>
</gene>
<name>A0A9R1CRV4_9EURY</name>
<sequence>MADGDVLVDAEHTLRDGTRIRLFAVESSAYPGGVNYRFHYYDPTTGDSLLRYDNSQVPTHGAGHHHRHEWVAGDEEVSELEFEDLDSHLAAFETEVKNYE</sequence>
<dbReference type="Pfam" id="PF20126">
    <property type="entry name" value="TumE"/>
    <property type="match status" value="1"/>
</dbReference>
<dbReference type="EMBL" id="JAHLKM010000017">
    <property type="protein sequence ID" value="MCQ4334103.1"/>
    <property type="molecule type" value="Genomic_DNA"/>
</dbReference>
<protein>
    <submittedName>
        <fullName evidence="1">Uncharacterized protein</fullName>
    </submittedName>
</protein>
<organism evidence="1 2">
    <name type="scientific">Natronomonas aquatica</name>
    <dbReference type="NCBI Taxonomy" id="2841590"/>
    <lineage>
        <taxon>Archaea</taxon>
        <taxon>Methanobacteriati</taxon>
        <taxon>Methanobacteriota</taxon>
        <taxon>Stenosarchaea group</taxon>
        <taxon>Halobacteria</taxon>
        <taxon>Halobacteriales</taxon>
        <taxon>Natronomonadaceae</taxon>
        <taxon>Natronomonas</taxon>
    </lineage>
</organism>
<evidence type="ECO:0000313" key="2">
    <source>
        <dbReference type="Proteomes" id="UP001139494"/>
    </source>
</evidence>